<evidence type="ECO:0000313" key="3">
    <source>
        <dbReference type="Proteomes" id="UP001596052"/>
    </source>
</evidence>
<feature type="transmembrane region" description="Helical" evidence="1">
    <location>
        <begin position="80"/>
        <end position="97"/>
    </location>
</feature>
<comment type="caution">
    <text evidence="2">The sequence shown here is derived from an EMBL/GenBank/DDBJ whole genome shotgun (WGS) entry which is preliminary data.</text>
</comment>
<dbReference type="EMBL" id="JBHSMQ010000007">
    <property type="protein sequence ID" value="MFC5456720.1"/>
    <property type="molecule type" value="Genomic_DNA"/>
</dbReference>
<protein>
    <recommendedName>
        <fullName evidence="4">Transmembrane protein</fullName>
    </recommendedName>
</protein>
<evidence type="ECO:0000313" key="2">
    <source>
        <dbReference type="EMBL" id="MFC5456720.1"/>
    </source>
</evidence>
<gene>
    <name evidence="2" type="ORF">ACFQDI_17775</name>
</gene>
<name>A0ABW0KTJ8_9BACT</name>
<dbReference type="Proteomes" id="UP001596052">
    <property type="component" value="Unassembled WGS sequence"/>
</dbReference>
<accession>A0ABW0KTJ8</accession>
<dbReference type="RefSeq" id="WP_377169249.1">
    <property type="nucleotide sequence ID" value="NZ_JBHSMQ010000007.1"/>
</dbReference>
<keyword evidence="1" id="KW-0472">Membrane</keyword>
<keyword evidence="1" id="KW-0812">Transmembrane</keyword>
<evidence type="ECO:0000256" key="1">
    <source>
        <dbReference type="SAM" id="Phobius"/>
    </source>
</evidence>
<proteinExistence type="predicted"/>
<reference evidence="3" key="1">
    <citation type="journal article" date="2019" name="Int. J. Syst. Evol. Microbiol.">
        <title>The Global Catalogue of Microorganisms (GCM) 10K type strain sequencing project: providing services to taxonomists for standard genome sequencing and annotation.</title>
        <authorList>
            <consortium name="The Broad Institute Genomics Platform"/>
            <consortium name="The Broad Institute Genome Sequencing Center for Infectious Disease"/>
            <person name="Wu L."/>
            <person name="Ma J."/>
        </authorList>
    </citation>
    <scope>NUCLEOTIDE SEQUENCE [LARGE SCALE GENOMIC DNA]</scope>
    <source>
        <strain evidence="3">CGMCC 4.1469</strain>
    </source>
</reference>
<organism evidence="2 3">
    <name type="scientific">Prosthecobacter fluviatilis</name>
    <dbReference type="NCBI Taxonomy" id="445931"/>
    <lineage>
        <taxon>Bacteria</taxon>
        <taxon>Pseudomonadati</taxon>
        <taxon>Verrucomicrobiota</taxon>
        <taxon>Verrucomicrobiia</taxon>
        <taxon>Verrucomicrobiales</taxon>
        <taxon>Verrucomicrobiaceae</taxon>
        <taxon>Prosthecobacter</taxon>
    </lineage>
</organism>
<evidence type="ECO:0008006" key="4">
    <source>
        <dbReference type="Google" id="ProtNLM"/>
    </source>
</evidence>
<sequence length="132" mass="15836">MTRGLWWWDGCDGDARGVRDEPLGLGAGGHITWWSHNCDAFVFEERLRALNDEDMFKPRHDELHCFLQWRRQTRFIRHHGGPIMAVTLFFTCLWFVWRACESRRQTEDLPQVETLRMHELDRKLQVAQMPRL</sequence>
<keyword evidence="3" id="KW-1185">Reference proteome</keyword>
<keyword evidence="1" id="KW-1133">Transmembrane helix</keyword>